<dbReference type="STRING" id="638303.Thal_0021"/>
<evidence type="ECO:0000313" key="5">
    <source>
        <dbReference type="EMBL" id="ADC88659.1"/>
    </source>
</evidence>
<dbReference type="InterPro" id="IPR003439">
    <property type="entry name" value="ABC_transporter-like_ATP-bd"/>
</dbReference>
<dbReference type="PROSITE" id="PS00211">
    <property type="entry name" value="ABC_TRANSPORTER_1"/>
    <property type="match status" value="1"/>
</dbReference>
<dbReference type="InterPro" id="IPR017871">
    <property type="entry name" value="ABC_transporter-like_CS"/>
</dbReference>
<gene>
    <name evidence="5" type="ordered locus">Thal_0021</name>
</gene>
<keyword evidence="6" id="KW-1185">Reference proteome</keyword>
<sequence>MIYLRAKKKLLGSKGEFWLDVELKIEDGITVIFGPSGSGKTTILRILAGLEKPDEGFLEVDGEIWMDTKRGIYLPPYRRRVGFVFQEDTLFPHLTVMENILFGMDKKDKGRALQLLRKVNMEPLKDSYPYQLSGGQRQRVALLRAIARDPRIMLLDEPFSALDENMRSFLQEEVKALQRQISIPMLMVTHSVEEVFKMADRVYIIENGRIIKEGTPHEVFLPTQVSARMSFVATVLDVKEQGNLQLVTIKSDMGISQILCRDLSLKVGDKIMVYVKAFSPSVEKNS</sequence>
<dbReference type="InterPro" id="IPR003593">
    <property type="entry name" value="AAA+_ATPase"/>
</dbReference>
<dbReference type="eggNOG" id="COG3842">
    <property type="taxonomic scope" value="Bacteria"/>
</dbReference>
<dbReference type="PANTHER" id="PTHR42781">
    <property type="entry name" value="SPERMIDINE/PUTRESCINE IMPORT ATP-BINDING PROTEIN POTA"/>
    <property type="match status" value="1"/>
</dbReference>
<accession>D3SNC2</accession>
<dbReference type="HOGENOM" id="CLU_000604_1_22_0"/>
<proteinExistence type="predicted"/>
<keyword evidence="3" id="KW-0067">ATP-binding</keyword>
<dbReference type="GO" id="GO:0005524">
    <property type="term" value="F:ATP binding"/>
    <property type="evidence" value="ECO:0007669"/>
    <property type="project" value="UniProtKB-KW"/>
</dbReference>
<protein>
    <submittedName>
        <fullName evidence="5">ABC transporter related protein</fullName>
    </submittedName>
</protein>
<dbReference type="SUPFAM" id="SSF52540">
    <property type="entry name" value="P-loop containing nucleoside triphosphate hydrolases"/>
    <property type="match status" value="1"/>
</dbReference>
<keyword evidence="2" id="KW-0547">Nucleotide-binding</keyword>
<evidence type="ECO:0000259" key="4">
    <source>
        <dbReference type="PROSITE" id="PS50893"/>
    </source>
</evidence>
<organism evidence="5 6">
    <name type="scientific">Thermocrinis albus (strain DSM 14484 / JCM 11386 / HI 11/12)</name>
    <dbReference type="NCBI Taxonomy" id="638303"/>
    <lineage>
        <taxon>Bacteria</taxon>
        <taxon>Pseudomonadati</taxon>
        <taxon>Aquificota</taxon>
        <taxon>Aquificia</taxon>
        <taxon>Aquificales</taxon>
        <taxon>Aquificaceae</taxon>
        <taxon>Thermocrinis</taxon>
    </lineage>
</organism>
<evidence type="ECO:0000313" key="6">
    <source>
        <dbReference type="Proteomes" id="UP000002043"/>
    </source>
</evidence>
<evidence type="ECO:0000256" key="3">
    <source>
        <dbReference type="ARBA" id="ARBA00022840"/>
    </source>
</evidence>
<dbReference type="Gene3D" id="3.40.50.300">
    <property type="entry name" value="P-loop containing nucleotide triphosphate hydrolases"/>
    <property type="match status" value="1"/>
</dbReference>
<dbReference type="InterPro" id="IPR027417">
    <property type="entry name" value="P-loop_NTPase"/>
</dbReference>
<dbReference type="KEGG" id="tal:Thal_0021"/>
<dbReference type="Pfam" id="PF00005">
    <property type="entry name" value="ABC_tran"/>
    <property type="match status" value="1"/>
</dbReference>
<dbReference type="PROSITE" id="PS50893">
    <property type="entry name" value="ABC_TRANSPORTER_2"/>
    <property type="match status" value="1"/>
</dbReference>
<dbReference type="RefSeq" id="WP_012991066.1">
    <property type="nucleotide sequence ID" value="NC_013894.1"/>
</dbReference>
<dbReference type="InterPro" id="IPR050093">
    <property type="entry name" value="ABC_SmlMolc_Importer"/>
</dbReference>
<dbReference type="SMART" id="SM00382">
    <property type="entry name" value="AAA"/>
    <property type="match status" value="1"/>
</dbReference>
<feature type="domain" description="ABC transporter" evidence="4">
    <location>
        <begin position="2"/>
        <end position="232"/>
    </location>
</feature>
<dbReference type="GO" id="GO:0016887">
    <property type="term" value="F:ATP hydrolysis activity"/>
    <property type="evidence" value="ECO:0007669"/>
    <property type="project" value="InterPro"/>
</dbReference>
<reference evidence="6" key="1">
    <citation type="journal article" date="2010" name="Stand. Genomic Sci.">
        <title>Complete genome sequence of Thermocrinis albus type strain (HI 11/12T).</title>
        <authorList>
            <person name="Wirth R."/>
            <person name="Sikorski J."/>
            <person name="Brambilla E."/>
            <person name="Misra M."/>
            <person name="Lapidus A."/>
            <person name="Copeland A."/>
            <person name="Nolan M."/>
            <person name="Lucas S."/>
            <person name="Chen F."/>
            <person name="Tice H."/>
            <person name="Cheng J.F."/>
            <person name="Han C."/>
            <person name="Detter J.C."/>
            <person name="Tapia R."/>
            <person name="Bruce D."/>
            <person name="Goodwin L."/>
            <person name="Pitluck S."/>
            <person name="Pati A."/>
            <person name="Anderson I."/>
            <person name="Ivanova N."/>
            <person name="Mavromatis K."/>
            <person name="Mikhailova N."/>
            <person name="Chen A."/>
            <person name="Palaniappan K."/>
            <person name="Bilek Y."/>
            <person name="Hader T."/>
            <person name="Land M."/>
            <person name="Hauser L."/>
            <person name="Chang Y.J."/>
            <person name="Jeffries C.D."/>
            <person name="Tindall B.J."/>
            <person name="Rohde M."/>
            <person name="Goker M."/>
            <person name="Bristow J."/>
            <person name="Eisen J.A."/>
            <person name="Markowitz V."/>
            <person name="Hugenholtz P."/>
            <person name="Kyrpides N.C."/>
            <person name="Klenk H.P."/>
        </authorList>
    </citation>
    <scope>NUCLEOTIDE SEQUENCE [LARGE SCALE GENOMIC DNA]</scope>
    <source>
        <strain evidence="6">DSM 14484 / JCM 11386 / HI 11/12</strain>
    </source>
</reference>
<evidence type="ECO:0000256" key="1">
    <source>
        <dbReference type="ARBA" id="ARBA00022448"/>
    </source>
</evidence>
<dbReference type="PANTHER" id="PTHR42781:SF4">
    <property type="entry name" value="SPERMIDINE_PUTRESCINE IMPORT ATP-BINDING PROTEIN POTA"/>
    <property type="match status" value="1"/>
</dbReference>
<dbReference type="EMBL" id="CP001931">
    <property type="protein sequence ID" value="ADC88659.1"/>
    <property type="molecule type" value="Genomic_DNA"/>
</dbReference>
<name>D3SNC2_THEAH</name>
<dbReference type="Proteomes" id="UP000002043">
    <property type="component" value="Chromosome"/>
</dbReference>
<keyword evidence="1" id="KW-0813">Transport</keyword>
<dbReference type="OrthoDB" id="9802264at2"/>
<evidence type="ECO:0000256" key="2">
    <source>
        <dbReference type="ARBA" id="ARBA00022741"/>
    </source>
</evidence>
<dbReference type="AlphaFoldDB" id="D3SNC2"/>